<evidence type="ECO:0000256" key="7">
    <source>
        <dbReference type="ARBA" id="ARBA00023136"/>
    </source>
</evidence>
<evidence type="ECO:0000256" key="5">
    <source>
        <dbReference type="ARBA" id="ARBA00022692"/>
    </source>
</evidence>
<keyword evidence="7 8" id="KW-0472">Membrane</keyword>
<feature type="transmembrane region" description="Helical" evidence="8">
    <location>
        <begin position="321"/>
        <end position="341"/>
    </location>
</feature>
<organism evidence="9 10">
    <name type="scientific">Methanobacterium lacus (strain AL-21)</name>
    <dbReference type="NCBI Taxonomy" id="877455"/>
    <lineage>
        <taxon>Archaea</taxon>
        <taxon>Methanobacteriati</taxon>
        <taxon>Methanobacteriota</taxon>
        <taxon>Methanomada group</taxon>
        <taxon>Methanobacteria</taxon>
        <taxon>Methanobacteriales</taxon>
        <taxon>Methanobacteriaceae</taxon>
        <taxon>Methanobacterium</taxon>
    </lineage>
</organism>
<evidence type="ECO:0000256" key="1">
    <source>
        <dbReference type="ARBA" id="ARBA00004651"/>
    </source>
</evidence>
<dbReference type="FunFam" id="1.10.3470.10:FF:000001">
    <property type="entry name" value="Vitamin B12 ABC transporter permease BtuC"/>
    <property type="match status" value="1"/>
</dbReference>
<dbReference type="AlphaFoldDB" id="F0T768"/>
<comment type="subcellular location">
    <subcellularLocation>
        <location evidence="1">Cell membrane</location>
        <topology evidence="1">Multi-pass membrane protein</topology>
    </subcellularLocation>
</comment>
<feature type="transmembrane region" description="Helical" evidence="8">
    <location>
        <begin position="20"/>
        <end position="41"/>
    </location>
</feature>
<protein>
    <submittedName>
        <fullName evidence="9">ABC-type transporter, integral membrane subunit</fullName>
    </submittedName>
</protein>
<dbReference type="eggNOG" id="arCOG01007">
    <property type="taxonomic scope" value="Archaea"/>
</dbReference>
<dbReference type="GO" id="GO:0022857">
    <property type="term" value="F:transmembrane transporter activity"/>
    <property type="evidence" value="ECO:0007669"/>
    <property type="project" value="InterPro"/>
</dbReference>
<feature type="transmembrane region" description="Helical" evidence="8">
    <location>
        <begin position="53"/>
        <end position="73"/>
    </location>
</feature>
<keyword evidence="4" id="KW-1003">Cell membrane</keyword>
<proteinExistence type="inferred from homology"/>
<dbReference type="GO" id="GO:0033214">
    <property type="term" value="P:siderophore-iron import into cell"/>
    <property type="evidence" value="ECO:0007669"/>
    <property type="project" value="TreeGrafter"/>
</dbReference>
<evidence type="ECO:0000256" key="2">
    <source>
        <dbReference type="ARBA" id="ARBA00007935"/>
    </source>
</evidence>
<evidence type="ECO:0000256" key="3">
    <source>
        <dbReference type="ARBA" id="ARBA00022448"/>
    </source>
</evidence>
<dbReference type="OrthoDB" id="57034at2157"/>
<sequence length="349" mass="37727">MSTEGNSVQRFFSDSEGKKWFLNFILITLPIILFFVSFMIGRYPLSPLEVVTTIIAKFIPSIHVSATAATIVWDIRLPRIMAAILVGAALAVAGAAFQGTFKNPLVSPDILGVSSGAGFGAAIAILLIGIPLIIQMSAFAWGLIAVSITYFVARSIRNSEILVMVLSGMAIASFFTALISLCKYTADPYSKLPQIVYWLMGSLASVTNAQVLMVSIPIIVGISILLILRWRLNVLAMGDEESKSLGVETNKLRFIIIVCCTLITAAAVSISGIIGWVGLIIPHISRMLVGPDHKRLLPATICLGATFLLLIDNISRTVLSIEVPIGILTAIIGAPFFLYLLRRGYNQWT</sequence>
<keyword evidence="6 8" id="KW-1133">Transmembrane helix</keyword>
<feature type="transmembrane region" description="Helical" evidence="8">
    <location>
        <begin position="195"/>
        <end position="228"/>
    </location>
</feature>
<feature type="transmembrane region" description="Helical" evidence="8">
    <location>
        <begin position="254"/>
        <end position="284"/>
    </location>
</feature>
<dbReference type="PANTHER" id="PTHR30472:SF70">
    <property type="entry name" value="MOLYBDATE IMPORT SYSTEM PERMEASE PROTEIN MOLB"/>
    <property type="match status" value="1"/>
</dbReference>
<dbReference type="Proteomes" id="UP000007490">
    <property type="component" value="Chromosome"/>
</dbReference>
<keyword evidence="3" id="KW-0813">Transport</keyword>
<dbReference type="HOGENOM" id="CLU_013016_0_2_2"/>
<dbReference type="GO" id="GO:0005886">
    <property type="term" value="C:plasma membrane"/>
    <property type="evidence" value="ECO:0007669"/>
    <property type="project" value="UniProtKB-SubCell"/>
</dbReference>
<feature type="transmembrane region" description="Helical" evidence="8">
    <location>
        <begin position="162"/>
        <end position="183"/>
    </location>
</feature>
<comment type="similarity">
    <text evidence="2">Belongs to the binding-protein-dependent transport system permease family. FecCD subfamily.</text>
</comment>
<dbReference type="RefSeq" id="WP_013646053.1">
    <property type="nucleotide sequence ID" value="NC_015216.1"/>
</dbReference>
<dbReference type="Gene3D" id="1.10.3470.10">
    <property type="entry name" value="ABC transporter involved in vitamin B12 uptake, BtuC"/>
    <property type="match status" value="1"/>
</dbReference>
<dbReference type="STRING" id="877455.Metbo_2489"/>
<dbReference type="GeneID" id="10278963"/>
<gene>
    <name evidence="9" type="ordered locus">Metbo_2489</name>
</gene>
<accession>F0T768</accession>
<reference evidence="9 10" key="2">
    <citation type="journal article" date="2014" name="Int. J. Syst. Evol. Microbiol.">
        <title>Methanobacterium paludis sp. nov. and a novel strain of Methanobacterium lacus isolated from northern peatlands.</title>
        <authorList>
            <person name="Cadillo-Quiroz H."/>
            <person name="Brauer S.L."/>
            <person name="Goodson N."/>
            <person name="Yavitt J.B."/>
            <person name="Zinder S.H."/>
        </authorList>
    </citation>
    <scope>NUCLEOTIDE SEQUENCE [LARGE SCALE GENOMIC DNA]</scope>
    <source>
        <strain evidence="9 10">AL-21</strain>
    </source>
</reference>
<evidence type="ECO:0000256" key="8">
    <source>
        <dbReference type="SAM" id="Phobius"/>
    </source>
</evidence>
<dbReference type="Pfam" id="PF01032">
    <property type="entry name" value="FecCD"/>
    <property type="match status" value="1"/>
</dbReference>
<reference evidence="10" key="1">
    <citation type="submission" date="2011-02" db="EMBL/GenBank/DDBJ databases">
        <title>Complete sequence of Methanobacterium sp. AL-21.</title>
        <authorList>
            <consortium name="US DOE Joint Genome Institute"/>
            <person name="Lucas S."/>
            <person name="Copeland A."/>
            <person name="Lapidus A."/>
            <person name="Cheng J.-F."/>
            <person name="Goodwin L."/>
            <person name="Pitluck S."/>
            <person name="Chertkov O."/>
            <person name="Detter J.C."/>
            <person name="Han C."/>
            <person name="Tapia R."/>
            <person name="Land M."/>
            <person name="Hauser L."/>
            <person name="Kyrpides N."/>
            <person name="Ivanova N."/>
            <person name="Mikhailova N."/>
            <person name="Pagani I."/>
            <person name="Cadillo-Quiroz H."/>
            <person name="Imachi H."/>
            <person name="Zinder S."/>
            <person name="Liu W."/>
            <person name="Woyke T."/>
        </authorList>
    </citation>
    <scope>NUCLEOTIDE SEQUENCE [LARGE SCALE GENOMIC DNA]</scope>
    <source>
        <strain evidence="10">AL-21</strain>
    </source>
</reference>
<name>F0T768_METLA</name>
<dbReference type="EMBL" id="CP002551">
    <property type="protein sequence ID" value="ADZ10702.1"/>
    <property type="molecule type" value="Genomic_DNA"/>
</dbReference>
<feature type="transmembrane region" description="Helical" evidence="8">
    <location>
        <begin position="110"/>
        <end position="133"/>
    </location>
</feature>
<evidence type="ECO:0000313" key="9">
    <source>
        <dbReference type="EMBL" id="ADZ10702.1"/>
    </source>
</evidence>
<dbReference type="CDD" id="cd06550">
    <property type="entry name" value="TM_ABC_iron-siderophores_like"/>
    <property type="match status" value="1"/>
</dbReference>
<dbReference type="PANTHER" id="PTHR30472">
    <property type="entry name" value="FERRIC ENTEROBACTIN TRANSPORT SYSTEM PERMEASE PROTEIN"/>
    <property type="match status" value="1"/>
</dbReference>
<evidence type="ECO:0000313" key="10">
    <source>
        <dbReference type="Proteomes" id="UP000007490"/>
    </source>
</evidence>
<dbReference type="InterPro" id="IPR000522">
    <property type="entry name" value="ABC_transptr_permease_BtuC"/>
</dbReference>
<feature type="transmembrane region" description="Helical" evidence="8">
    <location>
        <begin position="296"/>
        <end position="315"/>
    </location>
</feature>
<dbReference type="KEGG" id="mel:Metbo_2489"/>
<keyword evidence="5 8" id="KW-0812">Transmembrane</keyword>
<dbReference type="SUPFAM" id="SSF81345">
    <property type="entry name" value="ABC transporter involved in vitamin B12 uptake, BtuC"/>
    <property type="match status" value="1"/>
</dbReference>
<keyword evidence="10" id="KW-1185">Reference proteome</keyword>
<evidence type="ECO:0000256" key="6">
    <source>
        <dbReference type="ARBA" id="ARBA00022989"/>
    </source>
</evidence>
<evidence type="ECO:0000256" key="4">
    <source>
        <dbReference type="ARBA" id="ARBA00022475"/>
    </source>
</evidence>
<dbReference type="InterPro" id="IPR037294">
    <property type="entry name" value="ABC_BtuC-like"/>
</dbReference>
<feature type="transmembrane region" description="Helical" evidence="8">
    <location>
        <begin position="80"/>
        <end position="98"/>
    </location>
</feature>